<accession>A0AAN7YXD0</accession>
<reference evidence="1 2" key="1">
    <citation type="submission" date="2023-10" db="EMBL/GenBank/DDBJ databases">
        <title>Draft genome sequence of Xylaria bambusicola isolate GMP-LS, the root and basal stem rot pathogen of sugarcane in Indonesia.</title>
        <authorList>
            <person name="Selvaraj P."/>
            <person name="Muralishankar V."/>
            <person name="Muruganantham S."/>
            <person name="Sp S."/>
            <person name="Haryani S."/>
            <person name="Lau K.J.X."/>
            <person name="Naqvi N.I."/>
        </authorList>
    </citation>
    <scope>NUCLEOTIDE SEQUENCE [LARGE SCALE GENOMIC DNA]</scope>
    <source>
        <strain evidence="1">GMP-LS</strain>
    </source>
</reference>
<name>A0AAN7YXD0_9PEZI</name>
<organism evidence="1 2">
    <name type="scientific">Xylaria bambusicola</name>
    <dbReference type="NCBI Taxonomy" id="326684"/>
    <lineage>
        <taxon>Eukaryota</taxon>
        <taxon>Fungi</taxon>
        <taxon>Dikarya</taxon>
        <taxon>Ascomycota</taxon>
        <taxon>Pezizomycotina</taxon>
        <taxon>Sordariomycetes</taxon>
        <taxon>Xylariomycetidae</taxon>
        <taxon>Xylariales</taxon>
        <taxon>Xylariaceae</taxon>
        <taxon>Xylaria</taxon>
    </lineage>
</organism>
<dbReference type="Proteomes" id="UP001305414">
    <property type="component" value="Unassembled WGS sequence"/>
</dbReference>
<evidence type="ECO:0000313" key="2">
    <source>
        <dbReference type="Proteomes" id="UP001305414"/>
    </source>
</evidence>
<sequence length="78" mass="8835">MIRDSGTYNDVGRKAQNESHMGSVMIIVSAHLRAPDQYGEVPRRLDRRVAAVYPIGDDEVCDETFYRYLQPHGAKIPT</sequence>
<gene>
    <name evidence="1" type="ORF">RRF57_004910</name>
</gene>
<dbReference type="EMBL" id="JAWHQM010000010">
    <property type="protein sequence ID" value="KAK5629195.1"/>
    <property type="molecule type" value="Genomic_DNA"/>
</dbReference>
<comment type="caution">
    <text evidence="1">The sequence shown here is derived from an EMBL/GenBank/DDBJ whole genome shotgun (WGS) entry which is preliminary data.</text>
</comment>
<evidence type="ECO:0000313" key="1">
    <source>
        <dbReference type="EMBL" id="KAK5629195.1"/>
    </source>
</evidence>
<proteinExistence type="predicted"/>
<keyword evidence="2" id="KW-1185">Reference proteome</keyword>
<dbReference type="AlphaFoldDB" id="A0AAN7YXD0"/>
<protein>
    <submittedName>
        <fullName evidence="1">Uncharacterized protein</fullName>
    </submittedName>
</protein>